<protein>
    <submittedName>
        <fullName evidence="1">Antirestriction protein (ArdA)</fullName>
    </submittedName>
</protein>
<dbReference type="AlphaFoldDB" id="K1U0L8"/>
<gene>
    <name evidence="1" type="ORF">LEA_03066</name>
</gene>
<proteinExistence type="predicted"/>
<organism evidence="1">
    <name type="scientific">human gut metagenome</name>
    <dbReference type="NCBI Taxonomy" id="408170"/>
    <lineage>
        <taxon>unclassified sequences</taxon>
        <taxon>metagenomes</taxon>
        <taxon>organismal metagenomes</taxon>
    </lineage>
</organism>
<name>K1U0L8_9ZZZZ</name>
<dbReference type="EMBL" id="AJWY01002049">
    <property type="protein sequence ID" value="EKC78842.1"/>
    <property type="molecule type" value="Genomic_DNA"/>
</dbReference>
<feature type="non-terminal residue" evidence="1">
    <location>
        <position position="183"/>
    </location>
</feature>
<comment type="caution">
    <text evidence="1">The sequence shown here is derived from an EMBL/GenBank/DDBJ whole genome shotgun (WGS) entry which is preliminary data.</text>
</comment>
<dbReference type="Pfam" id="PF07275">
    <property type="entry name" value="ArdA"/>
    <property type="match status" value="1"/>
</dbReference>
<sequence length="183" mass="21409">MSQDEYERFQAAMEIGDHTGSIQELINLTENLDCYDVYPDIHDHDDLGRYYIEELDAMQVPEHLRNYIDYEAYGRDIALEESGQFTDLGYVRDTGDSFHEYYDGERGSIPEEYRVMTFQDDIPEEEISEWAMDLAYDMDEFFRQNDPQYAAEHPEEHAAKEEIYENLMAGRISALDEKLAALG</sequence>
<dbReference type="InterPro" id="IPR009899">
    <property type="entry name" value="ArdA"/>
</dbReference>
<dbReference type="InterPro" id="IPR041893">
    <property type="entry name" value="ArdA_dom3"/>
</dbReference>
<reference evidence="1" key="1">
    <citation type="journal article" date="2013" name="Environ. Microbiol.">
        <title>Microbiota from the distal guts of lean and obese adolescents exhibit partial functional redundancy besides clear differences in community structure.</title>
        <authorList>
            <person name="Ferrer M."/>
            <person name="Ruiz A."/>
            <person name="Lanza F."/>
            <person name="Haange S.B."/>
            <person name="Oberbach A."/>
            <person name="Till H."/>
            <person name="Bargiela R."/>
            <person name="Campoy C."/>
            <person name="Segura M.T."/>
            <person name="Richter M."/>
            <person name="von Bergen M."/>
            <person name="Seifert J."/>
            <person name="Suarez A."/>
        </authorList>
    </citation>
    <scope>NUCLEOTIDE SEQUENCE</scope>
</reference>
<dbReference type="Gene3D" id="1.10.10.1190">
    <property type="entry name" value="Antirestriction protein ArdA, domain 3"/>
    <property type="match status" value="1"/>
</dbReference>
<evidence type="ECO:0000313" key="1">
    <source>
        <dbReference type="EMBL" id="EKC78842.1"/>
    </source>
</evidence>
<accession>K1U0L8</accession>